<gene>
    <name evidence="1" type="ORF">BDV95DRAFT_176725</name>
</gene>
<organism evidence="1 2">
    <name type="scientific">Massariosphaeria phaeospora</name>
    <dbReference type="NCBI Taxonomy" id="100035"/>
    <lineage>
        <taxon>Eukaryota</taxon>
        <taxon>Fungi</taxon>
        <taxon>Dikarya</taxon>
        <taxon>Ascomycota</taxon>
        <taxon>Pezizomycotina</taxon>
        <taxon>Dothideomycetes</taxon>
        <taxon>Pleosporomycetidae</taxon>
        <taxon>Pleosporales</taxon>
        <taxon>Pleosporales incertae sedis</taxon>
        <taxon>Massariosphaeria</taxon>
    </lineage>
</organism>
<dbReference type="EMBL" id="JAADJZ010000023">
    <property type="protein sequence ID" value="KAF2867305.1"/>
    <property type="molecule type" value="Genomic_DNA"/>
</dbReference>
<dbReference type="AlphaFoldDB" id="A0A7C8MHK7"/>
<name>A0A7C8MHK7_9PLEO</name>
<sequence length="146" mass="14855">MASVTACPVVGTTNDVLPPNHPAVDLEKDGQTCPVVGATTDHHHNLLKHPNVPIDQSSTGATACPALKSVVQQPKSQQMDDEVCPVIGPATTVLPPDHPSTADAADGAVCPITKATIGHHKNKLHGHPSVQGAEAGAVCPVAGVKI</sequence>
<accession>A0A7C8MHK7</accession>
<dbReference type="Proteomes" id="UP000481861">
    <property type="component" value="Unassembled WGS sequence"/>
</dbReference>
<evidence type="ECO:0000313" key="1">
    <source>
        <dbReference type="EMBL" id="KAF2867305.1"/>
    </source>
</evidence>
<reference evidence="1 2" key="1">
    <citation type="submission" date="2020-01" db="EMBL/GenBank/DDBJ databases">
        <authorList>
            <consortium name="DOE Joint Genome Institute"/>
            <person name="Haridas S."/>
            <person name="Albert R."/>
            <person name="Binder M."/>
            <person name="Bloem J."/>
            <person name="Labutti K."/>
            <person name="Salamov A."/>
            <person name="Andreopoulos B."/>
            <person name="Baker S.E."/>
            <person name="Barry K."/>
            <person name="Bills G."/>
            <person name="Bluhm B.H."/>
            <person name="Cannon C."/>
            <person name="Castanera R."/>
            <person name="Culley D.E."/>
            <person name="Daum C."/>
            <person name="Ezra D."/>
            <person name="Gonzalez J.B."/>
            <person name="Henrissat B."/>
            <person name="Kuo A."/>
            <person name="Liang C."/>
            <person name="Lipzen A."/>
            <person name="Lutzoni F."/>
            <person name="Magnuson J."/>
            <person name="Mondo S."/>
            <person name="Nolan M."/>
            <person name="Ohm R."/>
            <person name="Pangilinan J."/>
            <person name="Park H.-J.H."/>
            <person name="Ramirez L."/>
            <person name="Alfaro M."/>
            <person name="Sun H."/>
            <person name="Tritt A."/>
            <person name="Yoshinaga Y."/>
            <person name="Zwiers L.-H.L."/>
            <person name="Turgeon B.G."/>
            <person name="Goodwin S.B."/>
            <person name="Spatafora J.W."/>
            <person name="Crous P.W."/>
            <person name="Grigoriev I.V."/>
        </authorList>
    </citation>
    <scope>NUCLEOTIDE SEQUENCE [LARGE SCALE GENOMIC DNA]</scope>
    <source>
        <strain evidence="1 2">CBS 611.86</strain>
    </source>
</reference>
<evidence type="ECO:0000313" key="2">
    <source>
        <dbReference type="Proteomes" id="UP000481861"/>
    </source>
</evidence>
<protein>
    <submittedName>
        <fullName evidence="1">Uncharacterized protein</fullName>
    </submittedName>
</protein>
<proteinExistence type="predicted"/>
<comment type="caution">
    <text evidence="1">The sequence shown here is derived from an EMBL/GenBank/DDBJ whole genome shotgun (WGS) entry which is preliminary data.</text>
</comment>
<dbReference type="OrthoDB" id="3923202at2759"/>
<keyword evidence="2" id="KW-1185">Reference proteome</keyword>